<dbReference type="AlphaFoldDB" id="A0A2R4XI05"/>
<feature type="chain" id="PRO_5015349343" description="YMGG-like Gly-zipper domain-containing protein" evidence="1">
    <location>
        <begin position="18"/>
        <end position="73"/>
    </location>
</feature>
<accession>A0A2R4XI05</accession>
<evidence type="ECO:0000256" key="1">
    <source>
        <dbReference type="SAM" id="SignalP"/>
    </source>
</evidence>
<protein>
    <recommendedName>
        <fullName evidence="4">YMGG-like Gly-zipper domain-containing protein</fullName>
    </recommendedName>
</protein>
<evidence type="ECO:0000313" key="3">
    <source>
        <dbReference type="Proteomes" id="UP000244571"/>
    </source>
</evidence>
<dbReference type="EMBL" id="CP028901">
    <property type="protein sequence ID" value="AWB33452.1"/>
    <property type="molecule type" value="Genomic_DNA"/>
</dbReference>
<feature type="signal peptide" evidence="1">
    <location>
        <begin position="1"/>
        <end position="17"/>
    </location>
</feature>
<dbReference type="KEGG" id="boz:DBV39_06725"/>
<evidence type="ECO:0008006" key="4">
    <source>
        <dbReference type="Google" id="ProtNLM"/>
    </source>
</evidence>
<organism evidence="2 3">
    <name type="scientific">Orrella marina</name>
    <dbReference type="NCBI Taxonomy" id="2163011"/>
    <lineage>
        <taxon>Bacteria</taxon>
        <taxon>Pseudomonadati</taxon>
        <taxon>Pseudomonadota</taxon>
        <taxon>Betaproteobacteria</taxon>
        <taxon>Burkholderiales</taxon>
        <taxon>Alcaligenaceae</taxon>
        <taxon>Orrella</taxon>
    </lineage>
</organism>
<keyword evidence="1" id="KW-0732">Signal</keyword>
<reference evidence="2 3" key="1">
    <citation type="submission" date="2018-04" db="EMBL/GenBank/DDBJ databases">
        <title>Bordetella sp. HZ20 isolated from seawater.</title>
        <authorList>
            <person name="Sun C."/>
        </authorList>
    </citation>
    <scope>NUCLEOTIDE SEQUENCE [LARGE SCALE GENOMIC DNA]</scope>
    <source>
        <strain evidence="2 3">HZ20</strain>
    </source>
</reference>
<dbReference type="Proteomes" id="UP000244571">
    <property type="component" value="Chromosome"/>
</dbReference>
<sequence>MKKLTLVLAICAPIVLAGCTNMSRQQQATVSGGAIGAAAGAGVSAIAGGDAVVGGLVGAAVGAGAGAISERNR</sequence>
<name>A0A2R4XI05_9BURK</name>
<dbReference type="PROSITE" id="PS51257">
    <property type="entry name" value="PROKAR_LIPOPROTEIN"/>
    <property type="match status" value="1"/>
</dbReference>
<gene>
    <name evidence="2" type="ORF">DBV39_06725</name>
</gene>
<keyword evidence="3" id="KW-1185">Reference proteome</keyword>
<evidence type="ECO:0000313" key="2">
    <source>
        <dbReference type="EMBL" id="AWB33452.1"/>
    </source>
</evidence>
<proteinExistence type="predicted"/>
<dbReference type="RefSeq" id="WP_108620881.1">
    <property type="nucleotide sequence ID" value="NZ_CP028901.1"/>
</dbReference>